<dbReference type="Proteomes" id="UP000290900">
    <property type="component" value="Unassembled WGS sequence"/>
</dbReference>
<organism evidence="5 6">
    <name type="scientific">Brettanomyces naardenensis</name>
    <name type="common">Yeast</name>
    <dbReference type="NCBI Taxonomy" id="13370"/>
    <lineage>
        <taxon>Eukaryota</taxon>
        <taxon>Fungi</taxon>
        <taxon>Dikarya</taxon>
        <taxon>Ascomycota</taxon>
        <taxon>Saccharomycotina</taxon>
        <taxon>Pichiomycetes</taxon>
        <taxon>Pichiales</taxon>
        <taxon>Pichiaceae</taxon>
        <taxon>Brettanomyces</taxon>
    </lineage>
</organism>
<dbReference type="InterPro" id="IPR015424">
    <property type="entry name" value="PyrdxlP-dep_Trfase"/>
</dbReference>
<evidence type="ECO:0000256" key="1">
    <source>
        <dbReference type="ARBA" id="ARBA00001933"/>
    </source>
</evidence>
<dbReference type="InParanoid" id="A0A448YIE0"/>
<evidence type="ECO:0000256" key="3">
    <source>
        <dbReference type="PIRSR" id="PIRSR001434-2"/>
    </source>
</evidence>
<dbReference type="GO" id="GO:0030170">
    <property type="term" value="F:pyridoxal phosphate binding"/>
    <property type="evidence" value="ECO:0007669"/>
    <property type="project" value="InterPro"/>
</dbReference>
<dbReference type="Gene3D" id="3.90.1150.10">
    <property type="entry name" value="Aspartate Aminotransferase, domain 1"/>
    <property type="match status" value="1"/>
</dbReference>
<dbReference type="InterPro" id="IPR054542">
    <property type="entry name" value="Cys_met_metab_PP"/>
</dbReference>
<name>A0A448YIE0_BRENA</name>
<evidence type="ECO:0000313" key="6">
    <source>
        <dbReference type="Proteomes" id="UP000290900"/>
    </source>
</evidence>
<dbReference type="FunCoup" id="A0A448YIE0">
    <property type="interactions" value="195"/>
</dbReference>
<gene>
    <name evidence="5" type="ORF">BRENAR_LOCUS1457</name>
</gene>
<keyword evidence="6" id="KW-1185">Reference proteome</keyword>
<dbReference type="SUPFAM" id="SSF53383">
    <property type="entry name" value="PLP-dependent transferases"/>
    <property type="match status" value="1"/>
</dbReference>
<evidence type="ECO:0000256" key="2">
    <source>
        <dbReference type="ARBA" id="ARBA00022898"/>
    </source>
</evidence>
<dbReference type="GO" id="GO:0019346">
    <property type="term" value="P:transsulfuration"/>
    <property type="evidence" value="ECO:0007669"/>
    <property type="project" value="InterPro"/>
</dbReference>
<comment type="similarity">
    <text evidence="4">Belongs to the trans-sulfuration enzymes family.</text>
</comment>
<dbReference type="PIRSF" id="PIRSF001434">
    <property type="entry name" value="CGS"/>
    <property type="match status" value="1"/>
</dbReference>
<evidence type="ECO:0000313" key="5">
    <source>
        <dbReference type="EMBL" id="VEU20722.1"/>
    </source>
</evidence>
<proteinExistence type="inferred from homology"/>
<dbReference type="FunFam" id="3.40.640.10:FF:000072">
    <property type="entry name" value="Putative cystathionine beta-lyase"/>
    <property type="match status" value="1"/>
</dbReference>
<keyword evidence="2 3" id="KW-0663">Pyridoxal phosphate</keyword>
<dbReference type="STRING" id="13370.A0A448YIE0"/>
<evidence type="ECO:0000256" key="4">
    <source>
        <dbReference type="RuleBase" id="RU362118"/>
    </source>
</evidence>
<dbReference type="InterPro" id="IPR015422">
    <property type="entry name" value="PyrdxlP-dep_Trfase_small"/>
</dbReference>
<dbReference type="AlphaFoldDB" id="A0A448YIE0"/>
<dbReference type="PANTHER" id="PTHR11808">
    <property type="entry name" value="TRANS-SULFURATION ENZYME FAMILY MEMBER"/>
    <property type="match status" value="1"/>
</dbReference>
<dbReference type="EMBL" id="CAACVR010000006">
    <property type="protein sequence ID" value="VEU20722.1"/>
    <property type="molecule type" value="Genomic_DNA"/>
</dbReference>
<feature type="modified residue" description="N6-(pyridoxal phosphate)lysine" evidence="3">
    <location>
        <position position="200"/>
    </location>
</feature>
<reference evidence="5 6" key="1">
    <citation type="submission" date="2018-12" db="EMBL/GenBank/DDBJ databases">
        <authorList>
            <person name="Tiukova I."/>
            <person name="Dainat J."/>
        </authorList>
    </citation>
    <scope>NUCLEOTIDE SEQUENCE [LARGE SCALE GENOMIC DNA]</scope>
</reference>
<dbReference type="PROSITE" id="PS00868">
    <property type="entry name" value="CYS_MET_METAB_PP"/>
    <property type="match status" value="1"/>
</dbReference>
<comment type="cofactor">
    <cofactor evidence="1 4">
        <name>pyridoxal 5'-phosphate</name>
        <dbReference type="ChEBI" id="CHEBI:597326"/>
    </cofactor>
</comment>
<protein>
    <submittedName>
        <fullName evidence="5">DEKNAAC101578</fullName>
    </submittedName>
</protein>
<sequence length="376" mass="41825">MPGFSTRLLYADRKTMDRVPDVVSPINVATTYRYPDKVEDFVMAKDVDPASLTTDRPLYSRLSHPNSSKCEAVLGDIVGGHAVAYNSGLSAFYAAVTYYNPKTVAIGHGYHGVHGILDILTRNYGIKQVRLDQLDQLSKGDVVHIETPENPYSEVHDIAKYVKKAHEIGAYVIVDATFAPPPLQDPWEFDVDMVMHAATKYFGGHSDLLAGVLVTKDPKVKTQLVNDRVFLGTNIANLESFLLLRSLRTYELRIKRQSSNAEKIVAYLDSHRQDYPALKVLHHSSLQKDEYVAKQMKGGHSPVFAIELENEDQAKNFPSKLKYFQHSTSLGGVESLIEWRCLSDPTARPALLRISVGVEDAEDLIGDLDGALKALK</sequence>
<dbReference type="Pfam" id="PF01053">
    <property type="entry name" value="Cys_Met_Meta_PP"/>
    <property type="match status" value="1"/>
</dbReference>
<dbReference type="GO" id="GO:0005737">
    <property type="term" value="C:cytoplasm"/>
    <property type="evidence" value="ECO:0007669"/>
    <property type="project" value="TreeGrafter"/>
</dbReference>
<dbReference type="InterPro" id="IPR000277">
    <property type="entry name" value="Cys/Met-Metab_PyrdxlP-dep_enz"/>
</dbReference>
<accession>A0A448YIE0</accession>
<dbReference type="GO" id="GO:0016846">
    <property type="term" value="F:carbon-sulfur lyase activity"/>
    <property type="evidence" value="ECO:0007669"/>
    <property type="project" value="TreeGrafter"/>
</dbReference>
<dbReference type="InterPro" id="IPR015421">
    <property type="entry name" value="PyrdxlP-dep_Trfase_major"/>
</dbReference>
<dbReference type="Gene3D" id="3.40.640.10">
    <property type="entry name" value="Type I PLP-dependent aspartate aminotransferase-like (Major domain)"/>
    <property type="match status" value="1"/>
</dbReference>
<dbReference type="OrthoDB" id="3512640at2759"/>
<dbReference type="PANTHER" id="PTHR11808:SF35">
    <property type="entry name" value="CYSTATHIONINE GAMMA-SYNTHASE (AFU_ORTHOLOGUE AFUA_7G01590)"/>
    <property type="match status" value="1"/>
</dbReference>